<protein>
    <recommendedName>
        <fullName evidence="1">Protein kinase domain-containing protein</fullName>
    </recommendedName>
</protein>
<evidence type="ECO:0000313" key="2">
    <source>
        <dbReference type="EMBL" id="KIO16038.1"/>
    </source>
</evidence>
<proteinExistence type="predicted"/>
<dbReference type="OrthoDB" id="4062651at2759"/>
<dbReference type="PANTHER" id="PTHR44329">
    <property type="entry name" value="SERINE/THREONINE-PROTEIN KINASE TNNI3K-RELATED"/>
    <property type="match status" value="1"/>
</dbReference>
<dbReference type="Pfam" id="PF07714">
    <property type="entry name" value="PK_Tyr_Ser-Thr"/>
    <property type="match status" value="1"/>
</dbReference>
<dbReference type="InterPro" id="IPR051681">
    <property type="entry name" value="Ser/Thr_Kinases-Pseudokinases"/>
</dbReference>
<keyword evidence="3" id="KW-1185">Reference proteome</keyword>
<dbReference type="InterPro" id="IPR001245">
    <property type="entry name" value="Ser-Thr/Tyr_kinase_cat_dom"/>
</dbReference>
<dbReference type="EMBL" id="KN823700">
    <property type="protein sequence ID" value="KIO16038.1"/>
    <property type="molecule type" value="Genomic_DNA"/>
</dbReference>
<dbReference type="Gene3D" id="1.10.510.10">
    <property type="entry name" value="Transferase(Phosphotransferase) domain 1"/>
    <property type="match status" value="1"/>
</dbReference>
<dbReference type="InterPro" id="IPR000719">
    <property type="entry name" value="Prot_kinase_dom"/>
</dbReference>
<dbReference type="GO" id="GO:0005524">
    <property type="term" value="F:ATP binding"/>
    <property type="evidence" value="ECO:0007669"/>
    <property type="project" value="InterPro"/>
</dbReference>
<dbReference type="GO" id="GO:0004674">
    <property type="term" value="F:protein serine/threonine kinase activity"/>
    <property type="evidence" value="ECO:0007669"/>
    <property type="project" value="TreeGrafter"/>
</dbReference>
<evidence type="ECO:0000313" key="3">
    <source>
        <dbReference type="Proteomes" id="UP000054248"/>
    </source>
</evidence>
<feature type="domain" description="Protein kinase" evidence="1">
    <location>
        <begin position="1"/>
        <end position="175"/>
    </location>
</feature>
<dbReference type="SMART" id="SM00220">
    <property type="entry name" value="S_TKc"/>
    <property type="match status" value="1"/>
</dbReference>
<dbReference type="Proteomes" id="UP000054248">
    <property type="component" value="Unassembled WGS sequence"/>
</dbReference>
<dbReference type="PRINTS" id="PR00109">
    <property type="entry name" value="TYRKINASE"/>
</dbReference>
<name>A0A0C3K3Q0_9AGAM</name>
<accession>A0A0C3K3Q0</accession>
<dbReference type="PROSITE" id="PS00108">
    <property type="entry name" value="PROTEIN_KINASE_ST"/>
    <property type="match status" value="1"/>
</dbReference>
<gene>
    <name evidence="2" type="ORF">M407DRAFT_86470</name>
</gene>
<sequence length="175" mass="20225">MRVRPVYRIPEQLRILRHPSSQRFEREAATWRRLRHRHILEFIGTIKRDGHVYIVSPFIDNGTLMEYVSRKPKVDKLRLLCETADAINYLHTETVVHGDIKAGNILISREGFALLCDFGLTRMMDAKTSTCMKGAGSVRWMSPELWDNLPRSFESDVYAFGMTIAEVSTRSKPQT</sequence>
<reference evidence="3" key="2">
    <citation type="submission" date="2015-01" db="EMBL/GenBank/DDBJ databases">
        <title>Evolutionary Origins and Diversification of the Mycorrhizal Mutualists.</title>
        <authorList>
            <consortium name="DOE Joint Genome Institute"/>
            <consortium name="Mycorrhizal Genomics Consortium"/>
            <person name="Kohler A."/>
            <person name="Kuo A."/>
            <person name="Nagy L.G."/>
            <person name="Floudas D."/>
            <person name="Copeland A."/>
            <person name="Barry K.W."/>
            <person name="Cichocki N."/>
            <person name="Veneault-Fourrey C."/>
            <person name="LaButti K."/>
            <person name="Lindquist E.A."/>
            <person name="Lipzen A."/>
            <person name="Lundell T."/>
            <person name="Morin E."/>
            <person name="Murat C."/>
            <person name="Riley R."/>
            <person name="Ohm R."/>
            <person name="Sun H."/>
            <person name="Tunlid A."/>
            <person name="Henrissat B."/>
            <person name="Grigoriev I.V."/>
            <person name="Hibbett D.S."/>
            <person name="Martin F."/>
        </authorList>
    </citation>
    <scope>NUCLEOTIDE SEQUENCE [LARGE SCALE GENOMIC DNA]</scope>
    <source>
        <strain evidence="3">MUT 4182</strain>
    </source>
</reference>
<dbReference type="InterPro" id="IPR008271">
    <property type="entry name" value="Ser/Thr_kinase_AS"/>
</dbReference>
<dbReference type="InterPro" id="IPR011009">
    <property type="entry name" value="Kinase-like_dom_sf"/>
</dbReference>
<evidence type="ECO:0000259" key="1">
    <source>
        <dbReference type="PROSITE" id="PS50011"/>
    </source>
</evidence>
<dbReference type="SUPFAM" id="SSF56112">
    <property type="entry name" value="Protein kinase-like (PK-like)"/>
    <property type="match status" value="1"/>
</dbReference>
<dbReference type="HOGENOM" id="CLU_000288_7_18_1"/>
<dbReference type="PROSITE" id="PS50011">
    <property type="entry name" value="PROTEIN_KINASE_DOM"/>
    <property type="match status" value="1"/>
</dbReference>
<organism evidence="2 3">
    <name type="scientific">Tulasnella calospora MUT 4182</name>
    <dbReference type="NCBI Taxonomy" id="1051891"/>
    <lineage>
        <taxon>Eukaryota</taxon>
        <taxon>Fungi</taxon>
        <taxon>Dikarya</taxon>
        <taxon>Basidiomycota</taxon>
        <taxon>Agaricomycotina</taxon>
        <taxon>Agaricomycetes</taxon>
        <taxon>Cantharellales</taxon>
        <taxon>Tulasnellaceae</taxon>
        <taxon>Tulasnella</taxon>
    </lineage>
</organism>
<dbReference type="PANTHER" id="PTHR44329:SF214">
    <property type="entry name" value="PROTEIN KINASE DOMAIN-CONTAINING PROTEIN"/>
    <property type="match status" value="1"/>
</dbReference>
<dbReference type="AlphaFoldDB" id="A0A0C3K3Q0"/>
<reference evidence="2 3" key="1">
    <citation type="submission" date="2014-04" db="EMBL/GenBank/DDBJ databases">
        <authorList>
            <consortium name="DOE Joint Genome Institute"/>
            <person name="Kuo A."/>
            <person name="Girlanda M."/>
            <person name="Perotto S."/>
            <person name="Kohler A."/>
            <person name="Nagy L.G."/>
            <person name="Floudas D."/>
            <person name="Copeland A."/>
            <person name="Barry K.W."/>
            <person name="Cichocki N."/>
            <person name="Veneault-Fourrey C."/>
            <person name="LaButti K."/>
            <person name="Lindquist E.A."/>
            <person name="Lipzen A."/>
            <person name="Lundell T."/>
            <person name="Morin E."/>
            <person name="Murat C."/>
            <person name="Sun H."/>
            <person name="Tunlid A."/>
            <person name="Henrissat B."/>
            <person name="Grigoriev I.V."/>
            <person name="Hibbett D.S."/>
            <person name="Martin F."/>
            <person name="Nordberg H.P."/>
            <person name="Cantor M.N."/>
            <person name="Hua S.X."/>
        </authorList>
    </citation>
    <scope>NUCLEOTIDE SEQUENCE [LARGE SCALE GENOMIC DNA]</scope>
    <source>
        <strain evidence="2 3">MUT 4182</strain>
    </source>
</reference>